<comment type="caution">
    <text evidence="3">The sequence shown here is derived from an EMBL/GenBank/DDBJ whole genome shotgun (WGS) entry which is preliminary data.</text>
</comment>
<dbReference type="AlphaFoldDB" id="A0A851EPM5"/>
<dbReference type="InterPro" id="IPR008138">
    <property type="entry name" value="SapB_2"/>
</dbReference>
<feature type="non-terminal residue" evidence="3">
    <location>
        <position position="1"/>
    </location>
</feature>
<dbReference type="PROSITE" id="PS50015">
    <property type="entry name" value="SAP_B"/>
    <property type="match status" value="1"/>
</dbReference>
<dbReference type="Gene3D" id="1.10.225.10">
    <property type="entry name" value="Saposin-like"/>
    <property type="match status" value="1"/>
</dbReference>
<evidence type="ECO:0000256" key="1">
    <source>
        <dbReference type="ARBA" id="ARBA00023157"/>
    </source>
</evidence>
<keyword evidence="1" id="KW-1015">Disulfide bond</keyword>
<organism evidence="3 4">
    <name type="scientific">Pitta sordida</name>
    <name type="common">Hooded pitta</name>
    <dbReference type="NCBI Taxonomy" id="9163"/>
    <lineage>
        <taxon>Eukaryota</taxon>
        <taxon>Metazoa</taxon>
        <taxon>Chordata</taxon>
        <taxon>Craniata</taxon>
        <taxon>Vertebrata</taxon>
        <taxon>Euteleostomi</taxon>
        <taxon>Archelosauria</taxon>
        <taxon>Archosauria</taxon>
        <taxon>Dinosauria</taxon>
        <taxon>Saurischia</taxon>
        <taxon>Theropoda</taxon>
        <taxon>Coelurosauria</taxon>
        <taxon>Aves</taxon>
        <taxon>Neognathae</taxon>
        <taxon>Neoaves</taxon>
        <taxon>Telluraves</taxon>
        <taxon>Australaves</taxon>
        <taxon>Passeriformes</taxon>
        <taxon>Pittidae</taxon>
        <taxon>Pitta</taxon>
    </lineage>
</organism>
<dbReference type="SMART" id="SM00741">
    <property type="entry name" value="SapB"/>
    <property type="match status" value="1"/>
</dbReference>
<accession>A0A851EPM5</accession>
<dbReference type="InterPro" id="IPR038847">
    <property type="entry name" value="Granulysin-like"/>
</dbReference>
<dbReference type="GO" id="GO:0031640">
    <property type="term" value="P:killing of cells of another organism"/>
    <property type="evidence" value="ECO:0007669"/>
    <property type="project" value="TreeGrafter"/>
</dbReference>
<feature type="domain" description="Saposin B-type" evidence="2">
    <location>
        <begin position="1"/>
        <end position="74"/>
    </location>
</feature>
<dbReference type="InterPro" id="IPR011001">
    <property type="entry name" value="Saposin-like"/>
</dbReference>
<dbReference type="GO" id="GO:0061844">
    <property type="term" value="P:antimicrobial humoral immune response mediated by antimicrobial peptide"/>
    <property type="evidence" value="ECO:0007669"/>
    <property type="project" value="TreeGrafter"/>
</dbReference>
<dbReference type="Proteomes" id="UP000633448">
    <property type="component" value="Unassembled WGS sequence"/>
</dbReference>
<keyword evidence="4" id="KW-1185">Reference proteome</keyword>
<evidence type="ECO:0000313" key="4">
    <source>
        <dbReference type="Proteomes" id="UP000633448"/>
    </source>
</evidence>
<dbReference type="PANTHER" id="PTHR15541">
    <property type="entry name" value="GRANULYSIN RELATED"/>
    <property type="match status" value="1"/>
</dbReference>
<sequence>GFKCSLCTKVVKKIKKLAGDNPDEAALQKVCQKLGRKLGALCQKMVNKYQEQIIQGLQDEDTPQDICTAIGICK</sequence>
<dbReference type="EMBL" id="WEKX01000376">
    <property type="protein sequence ID" value="NWI84561.1"/>
    <property type="molecule type" value="Genomic_DNA"/>
</dbReference>
<protein>
    <submittedName>
        <fullName evidence="3">SAP protein</fullName>
    </submittedName>
</protein>
<dbReference type="SUPFAM" id="SSF47862">
    <property type="entry name" value="Saposin"/>
    <property type="match status" value="1"/>
</dbReference>
<dbReference type="InterPro" id="IPR008139">
    <property type="entry name" value="SaposinB_dom"/>
</dbReference>
<dbReference type="OrthoDB" id="69496at2759"/>
<dbReference type="PANTHER" id="PTHR15541:SF2">
    <property type="entry name" value="GRANULYSIN"/>
    <property type="match status" value="1"/>
</dbReference>
<dbReference type="GO" id="GO:0042742">
    <property type="term" value="P:defense response to bacterium"/>
    <property type="evidence" value="ECO:0007669"/>
    <property type="project" value="InterPro"/>
</dbReference>
<name>A0A851EPM5_PITSO</name>
<dbReference type="Pfam" id="PF03489">
    <property type="entry name" value="SapB_2"/>
    <property type="match status" value="1"/>
</dbReference>
<evidence type="ECO:0000259" key="2">
    <source>
        <dbReference type="PROSITE" id="PS50015"/>
    </source>
</evidence>
<proteinExistence type="predicted"/>
<dbReference type="GO" id="GO:0044194">
    <property type="term" value="C:cytolytic granule"/>
    <property type="evidence" value="ECO:0007669"/>
    <property type="project" value="TreeGrafter"/>
</dbReference>
<feature type="non-terminal residue" evidence="3">
    <location>
        <position position="74"/>
    </location>
</feature>
<gene>
    <name evidence="3" type="primary">Psap_0</name>
    <name evidence="3" type="ORF">PITSOR_R06450</name>
</gene>
<reference evidence="3" key="1">
    <citation type="submission" date="2019-10" db="EMBL/GenBank/DDBJ databases">
        <title>Bird 10,000 Genomes (B10K) Project - Family phase.</title>
        <authorList>
            <person name="Zhang G."/>
        </authorList>
    </citation>
    <scope>NUCLEOTIDE SEQUENCE</scope>
    <source>
        <strain evidence="3">B10K-DU-002-53</strain>
        <tissue evidence="3">Muscle</tissue>
    </source>
</reference>
<evidence type="ECO:0000313" key="3">
    <source>
        <dbReference type="EMBL" id="NWI84561.1"/>
    </source>
</evidence>